<protein>
    <submittedName>
        <fullName evidence="2">Uncharacterized protein</fullName>
    </submittedName>
</protein>
<evidence type="ECO:0000313" key="3">
    <source>
        <dbReference type="Proteomes" id="UP000324222"/>
    </source>
</evidence>
<proteinExistence type="predicted"/>
<evidence type="ECO:0000256" key="1">
    <source>
        <dbReference type="SAM" id="MobiDB-lite"/>
    </source>
</evidence>
<accession>A0A5B7JRM1</accession>
<sequence length="78" mass="8696">MPHFPRVRSIDSELTATHHGGDNTLRSRNAALEPRLQYDDLLCSAICTPLSMHGLLFLPCLLPSLRHVSHHSVTTRSP</sequence>
<dbReference type="EMBL" id="VSRR010108618">
    <property type="protein sequence ID" value="MPC97103.1"/>
    <property type="molecule type" value="Genomic_DNA"/>
</dbReference>
<organism evidence="2 3">
    <name type="scientific">Portunus trituberculatus</name>
    <name type="common">Swimming crab</name>
    <name type="synonym">Neptunus trituberculatus</name>
    <dbReference type="NCBI Taxonomy" id="210409"/>
    <lineage>
        <taxon>Eukaryota</taxon>
        <taxon>Metazoa</taxon>
        <taxon>Ecdysozoa</taxon>
        <taxon>Arthropoda</taxon>
        <taxon>Crustacea</taxon>
        <taxon>Multicrustacea</taxon>
        <taxon>Malacostraca</taxon>
        <taxon>Eumalacostraca</taxon>
        <taxon>Eucarida</taxon>
        <taxon>Decapoda</taxon>
        <taxon>Pleocyemata</taxon>
        <taxon>Brachyura</taxon>
        <taxon>Eubrachyura</taxon>
        <taxon>Portunoidea</taxon>
        <taxon>Portunidae</taxon>
        <taxon>Portuninae</taxon>
        <taxon>Portunus</taxon>
    </lineage>
</organism>
<evidence type="ECO:0000313" key="2">
    <source>
        <dbReference type="EMBL" id="MPC97103.1"/>
    </source>
</evidence>
<comment type="caution">
    <text evidence="2">The sequence shown here is derived from an EMBL/GenBank/DDBJ whole genome shotgun (WGS) entry which is preliminary data.</text>
</comment>
<feature type="region of interest" description="Disordered" evidence="1">
    <location>
        <begin position="1"/>
        <end position="26"/>
    </location>
</feature>
<gene>
    <name evidence="2" type="ORF">E2C01_092396</name>
</gene>
<reference evidence="2 3" key="1">
    <citation type="submission" date="2019-05" db="EMBL/GenBank/DDBJ databases">
        <title>Another draft genome of Portunus trituberculatus and its Hox gene families provides insights of decapod evolution.</title>
        <authorList>
            <person name="Jeong J.-H."/>
            <person name="Song I."/>
            <person name="Kim S."/>
            <person name="Choi T."/>
            <person name="Kim D."/>
            <person name="Ryu S."/>
            <person name="Kim W."/>
        </authorList>
    </citation>
    <scope>NUCLEOTIDE SEQUENCE [LARGE SCALE GENOMIC DNA]</scope>
    <source>
        <tissue evidence="2">Muscle</tissue>
    </source>
</reference>
<dbReference type="AlphaFoldDB" id="A0A5B7JRM1"/>
<dbReference type="Proteomes" id="UP000324222">
    <property type="component" value="Unassembled WGS sequence"/>
</dbReference>
<name>A0A5B7JRM1_PORTR</name>
<keyword evidence="3" id="KW-1185">Reference proteome</keyword>